<dbReference type="Proteomes" id="UP000422221">
    <property type="component" value="Unassembled WGS sequence"/>
</dbReference>
<dbReference type="AlphaFoldDB" id="A0A7J4XKY4"/>
<dbReference type="InterPro" id="IPR001173">
    <property type="entry name" value="Glyco_trans_2-like"/>
</dbReference>
<comment type="caution">
    <text evidence="2">The sequence shown here is derived from an EMBL/GenBank/DDBJ whole genome shotgun (WGS) entry which is preliminary data.</text>
</comment>
<proteinExistence type="predicted"/>
<gene>
    <name evidence="2" type="ORF">F3F73_08365</name>
</gene>
<dbReference type="Gene3D" id="3.90.550.10">
    <property type="entry name" value="Spore Coat Polysaccharide Biosynthesis Protein SpsA, Chain A"/>
    <property type="match status" value="1"/>
</dbReference>
<dbReference type="SUPFAM" id="SSF53448">
    <property type="entry name" value="Nucleotide-diphospho-sugar transferases"/>
    <property type="match status" value="1"/>
</dbReference>
<dbReference type="RefSeq" id="WP_130059034.1">
    <property type="nucleotide sequence ID" value="NZ_JADNPJ010000015.1"/>
</dbReference>
<dbReference type="PANTHER" id="PTHR43179:SF7">
    <property type="entry name" value="RHAMNOSYLTRANSFERASE WBBL"/>
    <property type="match status" value="1"/>
</dbReference>
<evidence type="ECO:0000259" key="1">
    <source>
        <dbReference type="Pfam" id="PF00535"/>
    </source>
</evidence>
<dbReference type="EMBL" id="VWMK01000006">
    <property type="protein sequence ID" value="KAA3766874.1"/>
    <property type="molecule type" value="Genomic_DNA"/>
</dbReference>
<protein>
    <submittedName>
        <fullName evidence="2">Glycosyltransferase family 2 protein</fullName>
    </submittedName>
</protein>
<feature type="domain" description="Glycosyltransferase 2-like" evidence="1">
    <location>
        <begin position="4"/>
        <end position="186"/>
    </location>
</feature>
<dbReference type="PANTHER" id="PTHR43179">
    <property type="entry name" value="RHAMNOSYLTRANSFERASE WBBL"/>
    <property type="match status" value="1"/>
</dbReference>
<evidence type="ECO:0000313" key="2">
    <source>
        <dbReference type="EMBL" id="KAA3766874.1"/>
    </source>
</evidence>
<dbReference type="InterPro" id="IPR029044">
    <property type="entry name" value="Nucleotide-diphossugar_trans"/>
</dbReference>
<name>A0A7J4XKY4_9BACE</name>
<evidence type="ECO:0000313" key="3">
    <source>
        <dbReference type="Proteomes" id="UP000422221"/>
    </source>
</evidence>
<dbReference type="Pfam" id="PF00535">
    <property type="entry name" value="Glycos_transf_2"/>
    <property type="match status" value="1"/>
</dbReference>
<reference evidence="2 3" key="1">
    <citation type="journal article" date="2019" name="Nat. Med.">
        <title>A library of human gut bacterial isolates paired with longitudinal multiomics data enables mechanistic microbiome research.</title>
        <authorList>
            <person name="Poyet M."/>
            <person name="Groussin M."/>
            <person name="Gibbons S.M."/>
            <person name="Avila-Pacheco J."/>
            <person name="Jiang X."/>
            <person name="Kearney S.M."/>
            <person name="Perrotta A.R."/>
            <person name="Berdy B."/>
            <person name="Zhao S."/>
            <person name="Lieberman T.D."/>
            <person name="Swanson P.K."/>
            <person name="Smith M."/>
            <person name="Roesemann S."/>
            <person name="Alexander J.E."/>
            <person name="Rich S.A."/>
            <person name="Livny J."/>
            <person name="Vlamakis H."/>
            <person name="Clish C."/>
            <person name="Bullock K."/>
            <person name="Deik A."/>
            <person name="Scott J."/>
            <person name="Pierce K.A."/>
            <person name="Xavier R.J."/>
            <person name="Alm E.J."/>
        </authorList>
    </citation>
    <scope>NUCLEOTIDE SEQUENCE [LARGE SCALE GENOMIC DNA]</scope>
    <source>
        <strain evidence="2 3">BIOML-A10</strain>
    </source>
</reference>
<accession>A0A7J4XKY4</accession>
<dbReference type="GO" id="GO:0016740">
    <property type="term" value="F:transferase activity"/>
    <property type="evidence" value="ECO:0007669"/>
    <property type="project" value="UniProtKB-KW"/>
</dbReference>
<organism evidence="2 3">
    <name type="scientific">Bacteroides salyersiae</name>
    <dbReference type="NCBI Taxonomy" id="291644"/>
    <lineage>
        <taxon>Bacteria</taxon>
        <taxon>Pseudomonadati</taxon>
        <taxon>Bacteroidota</taxon>
        <taxon>Bacteroidia</taxon>
        <taxon>Bacteroidales</taxon>
        <taxon>Bacteroidaceae</taxon>
        <taxon>Bacteroides</taxon>
    </lineage>
</organism>
<sequence>MKLTVVIVNYNVKYYLEQCLLSLYRAVENIPTEVIVVDNASTDGSPEYIAERFPQLTYIYNKRNVGFACANNQAMEKARGEYVLLLNPDTLLPETNIAEVLEFMDTHPDAGACGVKMLAPDGHFLPESKRGYPSPATSFWKLTGMHRIFPDNPRFDGYYLSRLDENAVHSVPVLAGAYMMLRRKVLNSSGLLDEDFFMYGEDIDLSCRITEAGYKNYYLPYPILHYKGESTSKESYRYVRVFYGAMDIFFCKHGTHYPLLYRWMVRAGIKLQTWLKLSIVFIKKHVPALYADRGKCEPRFLIFSSEKNMYSIRAICQSNQLNESHHYVISNERSTVAGHNLLQKENFGGFTHVVYDSSVFSYSAILSLLSQSQEEKLLLGIYNPKSRVLVTPERNYV</sequence>
<keyword evidence="2" id="KW-0808">Transferase</keyword>
<dbReference type="CDD" id="cd04186">
    <property type="entry name" value="GT_2_like_c"/>
    <property type="match status" value="1"/>
</dbReference>